<dbReference type="GO" id="GO:0005886">
    <property type="term" value="C:plasma membrane"/>
    <property type="evidence" value="ECO:0007669"/>
    <property type="project" value="TreeGrafter"/>
</dbReference>
<dbReference type="Proteomes" id="UP000758856">
    <property type="component" value="Unassembled WGS sequence"/>
</dbReference>
<evidence type="ECO:0000313" key="6">
    <source>
        <dbReference type="Proteomes" id="UP001143400"/>
    </source>
</evidence>
<keyword evidence="1" id="KW-0472">Membrane</keyword>
<dbReference type="EMBL" id="JAFBCY010000002">
    <property type="protein sequence ID" value="MBM7851954.1"/>
    <property type="molecule type" value="Genomic_DNA"/>
</dbReference>
<dbReference type="AlphaFoldDB" id="A0A9W6MRC7"/>
<dbReference type="EMBL" id="BSFF01000001">
    <property type="protein sequence ID" value="GLK55019.1"/>
    <property type="molecule type" value="Genomic_DNA"/>
</dbReference>
<evidence type="ECO:0000313" key="3">
    <source>
        <dbReference type="EMBL" id="GLK55019.1"/>
    </source>
</evidence>
<dbReference type="InterPro" id="IPR032816">
    <property type="entry name" value="VTT_dom"/>
</dbReference>
<gene>
    <name evidence="3" type="ORF">GCM10008170_10380</name>
    <name evidence="4" type="ORF">JOD31_002179</name>
</gene>
<dbReference type="Pfam" id="PF09335">
    <property type="entry name" value="VTT_dom"/>
    <property type="match status" value="1"/>
</dbReference>
<reference evidence="3" key="1">
    <citation type="journal article" date="2014" name="Int. J. Syst. Evol. Microbiol.">
        <title>Complete genome sequence of Corynebacterium casei LMG S-19264T (=DSM 44701T), isolated from a smear-ripened cheese.</title>
        <authorList>
            <consortium name="US DOE Joint Genome Institute (JGI-PGF)"/>
            <person name="Walter F."/>
            <person name="Albersmeier A."/>
            <person name="Kalinowski J."/>
            <person name="Ruckert C."/>
        </authorList>
    </citation>
    <scope>NUCLEOTIDE SEQUENCE</scope>
    <source>
        <strain evidence="3">VKM B-1606</strain>
    </source>
</reference>
<evidence type="ECO:0000259" key="2">
    <source>
        <dbReference type="Pfam" id="PF09335"/>
    </source>
</evidence>
<reference evidence="4 5" key="2">
    <citation type="submission" date="2021-01" db="EMBL/GenBank/DDBJ databases">
        <title>Genomic Encyclopedia of Type Strains, Phase IV (KMG-IV): sequencing the most valuable type-strain genomes for metagenomic binning, comparative biology and taxonomic classification.</title>
        <authorList>
            <person name="Goeker M."/>
        </authorList>
    </citation>
    <scope>NUCLEOTIDE SEQUENCE [LARGE SCALE GENOMIC DNA]</scope>
    <source>
        <strain evidence="4 5">DSM 6130</strain>
    </source>
</reference>
<name>A0A9W6MRC7_9HYPH</name>
<sequence>MLKRVYDWSLKMARHRHAERALAGLCFVESSFLPALPEVMLLPMILAERAKAFRYALICTVSSVLGGILGYAIGFFLFEAVGEPLLRFYGMSGDFQEIAGKYNEYGWLMVLIGGGVTPIPYKVITIASGLTQLDFVTFVAASVVARGVRFALPCALLYRFGPQAKRLMDTRLTQVFWVSLVLVVLGFIAAPYLFKG</sequence>
<feature type="domain" description="VTT" evidence="2">
    <location>
        <begin position="58"/>
        <end position="152"/>
    </location>
</feature>
<dbReference type="PANTHER" id="PTHR42709">
    <property type="entry name" value="ALKALINE PHOSPHATASE LIKE PROTEIN"/>
    <property type="match status" value="1"/>
</dbReference>
<organism evidence="3 6">
    <name type="scientific">Methylopila capsulata</name>
    <dbReference type="NCBI Taxonomy" id="61654"/>
    <lineage>
        <taxon>Bacteria</taxon>
        <taxon>Pseudomonadati</taxon>
        <taxon>Pseudomonadota</taxon>
        <taxon>Alphaproteobacteria</taxon>
        <taxon>Hyphomicrobiales</taxon>
        <taxon>Methylopilaceae</taxon>
        <taxon>Methylopila</taxon>
    </lineage>
</organism>
<keyword evidence="1" id="KW-1133">Transmembrane helix</keyword>
<dbReference type="InterPro" id="IPR051311">
    <property type="entry name" value="DedA_domain"/>
</dbReference>
<comment type="caution">
    <text evidence="3">The sequence shown here is derived from an EMBL/GenBank/DDBJ whole genome shotgun (WGS) entry which is preliminary data.</text>
</comment>
<evidence type="ECO:0000313" key="5">
    <source>
        <dbReference type="Proteomes" id="UP000758856"/>
    </source>
</evidence>
<feature type="transmembrane region" description="Helical" evidence="1">
    <location>
        <begin position="135"/>
        <end position="160"/>
    </location>
</feature>
<feature type="transmembrane region" description="Helical" evidence="1">
    <location>
        <begin position="105"/>
        <end position="123"/>
    </location>
</feature>
<protein>
    <submittedName>
        <fullName evidence="4">Membrane protein YqaA with SNARE-associated domain</fullName>
    </submittedName>
</protein>
<evidence type="ECO:0000256" key="1">
    <source>
        <dbReference type="SAM" id="Phobius"/>
    </source>
</evidence>
<dbReference type="RefSeq" id="WP_204950327.1">
    <property type="nucleotide sequence ID" value="NZ_BSFF01000001.1"/>
</dbReference>
<feature type="transmembrane region" description="Helical" evidence="1">
    <location>
        <begin position="21"/>
        <end position="46"/>
    </location>
</feature>
<reference evidence="3" key="3">
    <citation type="submission" date="2023-01" db="EMBL/GenBank/DDBJ databases">
        <authorList>
            <person name="Sun Q."/>
            <person name="Evtushenko L."/>
        </authorList>
    </citation>
    <scope>NUCLEOTIDE SEQUENCE</scope>
    <source>
        <strain evidence="3">VKM B-1606</strain>
    </source>
</reference>
<evidence type="ECO:0000313" key="4">
    <source>
        <dbReference type="EMBL" id="MBM7851954.1"/>
    </source>
</evidence>
<keyword evidence="5" id="KW-1185">Reference proteome</keyword>
<keyword evidence="1" id="KW-0812">Transmembrane</keyword>
<dbReference type="Proteomes" id="UP001143400">
    <property type="component" value="Unassembled WGS sequence"/>
</dbReference>
<dbReference type="PANTHER" id="PTHR42709:SF11">
    <property type="entry name" value="DEDA FAMILY PROTEIN"/>
    <property type="match status" value="1"/>
</dbReference>
<accession>A0A9W6MRC7</accession>
<feature type="transmembrane region" description="Helical" evidence="1">
    <location>
        <begin position="52"/>
        <end position="78"/>
    </location>
</feature>
<proteinExistence type="predicted"/>
<feature type="transmembrane region" description="Helical" evidence="1">
    <location>
        <begin position="172"/>
        <end position="194"/>
    </location>
</feature>